<gene>
    <name evidence="2" type="ORF">BCF44_1234</name>
</gene>
<keyword evidence="3" id="KW-1185">Reference proteome</keyword>
<reference evidence="2 3" key="1">
    <citation type="submission" date="2018-08" db="EMBL/GenBank/DDBJ databases">
        <title>Genomic Encyclopedia of Archaeal and Bacterial Type Strains, Phase II (KMG-II): from individual species to whole genera.</title>
        <authorList>
            <person name="Goeker M."/>
        </authorList>
    </citation>
    <scope>NUCLEOTIDE SEQUENCE [LARGE SCALE GENOMIC DNA]</scope>
    <source>
        <strain evidence="2 3">DSM 45791</strain>
    </source>
</reference>
<accession>A0A3E0GX49</accession>
<dbReference type="EMBL" id="QUNO01000023">
    <property type="protein sequence ID" value="REH30646.1"/>
    <property type="molecule type" value="Genomic_DNA"/>
</dbReference>
<dbReference type="RefSeq" id="WP_116181010.1">
    <property type="nucleotide sequence ID" value="NZ_CP144375.1"/>
</dbReference>
<dbReference type="Pfam" id="PF09983">
    <property type="entry name" value="JetD_C"/>
    <property type="match status" value="1"/>
</dbReference>
<proteinExistence type="predicted"/>
<feature type="domain" description="Wadjet protein JetD C-terminal" evidence="1">
    <location>
        <begin position="196"/>
        <end position="264"/>
    </location>
</feature>
<sequence length="353" mass="38342">MTLNALAQHLAAHVVEATKQKIEVESLYAAAVEFDRSLATAPAARGEVRRALDELAAAGLVSFPRSPRDFDTRDEPHLPMWVRRPARERVARSAAPARVWPAALEAAGRIASRDEEFAVLDTVTAFLRKGGANRPSVPTRERSLELFGDEKKLDRLMSTRLFTAGALTLDLLRCHSVPIPFVSQWVPGRDDPLGTALLIAENHHTYTTLLTVTRQRAAVNGPGRHVGYGTGGQFASAVQCVPLLSPVPDRIVYFGDIDLKGLQIPLAANDTASRAGLPAVEPAARLYELLFELGRERPARAVRPAIAAEASAWLGPGLASRGRDALVRGVRLPQEAVGYEQLTDRRGQLLDQV</sequence>
<dbReference type="AlphaFoldDB" id="A0A3E0GX49"/>
<dbReference type="InterPro" id="IPR024534">
    <property type="entry name" value="JetD_C"/>
</dbReference>
<comment type="caution">
    <text evidence="2">The sequence shown here is derived from an EMBL/GenBank/DDBJ whole genome shotgun (WGS) entry which is preliminary data.</text>
</comment>
<evidence type="ECO:0000313" key="2">
    <source>
        <dbReference type="EMBL" id="REH30646.1"/>
    </source>
</evidence>
<protein>
    <submittedName>
        <fullName evidence="2">Uncharacterized protein DUF2220</fullName>
    </submittedName>
</protein>
<dbReference type="Proteomes" id="UP000256269">
    <property type="component" value="Unassembled WGS sequence"/>
</dbReference>
<evidence type="ECO:0000259" key="1">
    <source>
        <dbReference type="Pfam" id="PF09983"/>
    </source>
</evidence>
<dbReference type="OrthoDB" id="8263792at2"/>
<evidence type="ECO:0000313" key="3">
    <source>
        <dbReference type="Proteomes" id="UP000256269"/>
    </source>
</evidence>
<name>A0A3E0GX49_9PSEU</name>
<organism evidence="2 3">
    <name type="scientific">Kutzneria buriramensis</name>
    <dbReference type="NCBI Taxonomy" id="1045776"/>
    <lineage>
        <taxon>Bacteria</taxon>
        <taxon>Bacillati</taxon>
        <taxon>Actinomycetota</taxon>
        <taxon>Actinomycetes</taxon>
        <taxon>Pseudonocardiales</taxon>
        <taxon>Pseudonocardiaceae</taxon>
        <taxon>Kutzneria</taxon>
    </lineage>
</organism>